<evidence type="ECO:0000313" key="3">
    <source>
        <dbReference type="Proteomes" id="UP000230233"/>
    </source>
</evidence>
<feature type="region of interest" description="Disordered" evidence="1">
    <location>
        <begin position="132"/>
        <end position="170"/>
    </location>
</feature>
<evidence type="ECO:0000256" key="1">
    <source>
        <dbReference type="SAM" id="MobiDB-lite"/>
    </source>
</evidence>
<feature type="compositionally biased region" description="Basic and acidic residues" evidence="1">
    <location>
        <begin position="9"/>
        <end position="45"/>
    </location>
</feature>
<feature type="compositionally biased region" description="Low complexity" evidence="1">
    <location>
        <begin position="62"/>
        <end position="73"/>
    </location>
</feature>
<feature type="region of interest" description="Disordered" evidence="1">
    <location>
        <begin position="1"/>
        <end position="109"/>
    </location>
</feature>
<comment type="caution">
    <text evidence="2">The sequence shown here is derived from an EMBL/GenBank/DDBJ whole genome shotgun (WGS) entry which is preliminary data.</text>
</comment>
<reference evidence="3" key="1">
    <citation type="submission" date="2017-10" db="EMBL/GenBank/DDBJ databases">
        <title>Rapid genome shrinkage in a self-fertile nematode reveals novel sperm competition proteins.</title>
        <authorList>
            <person name="Yin D."/>
            <person name="Schwarz E.M."/>
            <person name="Thomas C.G."/>
            <person name="Felde R.L."/>
            <person name="Korf I.F."/>
            <person name="Cutter A.D."/>
            <person name="Schartner C.M."/>
            <person name="Ralston E.J."/>
            <person name="Meyer B.J."/>
            <person name="Haag E.S."/>
        </authorList>
    </citation>
    <scope>NUCLEOTIDE SEQUENCE [LARGE SCALE GENOMIC DNA]</scope>
    <source>
        <strain evidence="3">JU1422</strain>
    </source>
</reference>
<feature type="compositionally biased region" description="Basic residues" evidence="1">
    <location>
        <begin position="153"/>
        <end position="164"/>
    </location>
</feature>
<accession>A0A2G5SKP7</accession>
<dbReference type="AlphaFoldDB" id="A0A2G5SKP7"/>
<dbReference type="Gene3D" id="3.30.160.60">
    <property type="entry name" value="Classic Zinc Finger"/>
    <property type="match status" value="1"/>
</dbReference>
<feature type="region of interest" description="Disordered" evidence="1">
    <location>
        <begin position="193"/>
        <end position="214"/>
    </location>
</feature>
<organism evidence="2 3">
    <name type="scientific">Caenorhabditis nigoni</name>
    <dbReference type="NCBI Taxonomy" id="1611254"/>
    <lineage>
        <taxon>Eukaryota</taxon>
        <taxon>Metazoa</taxon>
        <taxon>Ecdysozoa</taxon>
        <taxon>Nematoda</taxon>
        <taxon>Chromadorea</taxon>
        <taxon>Rhabditida</taxon>
        <taxon>Rhabditina</taxon>
        <taxon>Rhabditomorpha</taxon>
        <taxon>Rhabditoidea</taxon>
        <taxon>Rhabditidae</taxon>
        <taxon>Peloderinae</taxon>
        <taxon>Caenorhabditis</taxon>
    </lineage>
</organism>
<proteinExistence type="predicted"/>
<protein>
    <submittedName>
        <fullName evidence="2">Uncharacterized protein</fullName>
    </submittedName>
</protein>
<dbReference type="OrthoDB" id="10261408at2759"/>
<dbReference type="EMBL" id="PDUG01000006">
    <property type="protein sequence ID" value="PIC15502.1"/>
    <property type="molecule type" value="Genomic_DNA"/>
</dbReference>
<evidence type="ECO:0000313" key="2">
    <source>
        <dbReference type="EMBL" id="PIC15502.1"/>
    </source>
</evidence>
<gene>
    <name evidence="2" type="primary">Cnig_chr_X.g22451</name>
    <name evidence="2" type="ORF">B9Z55_022451</name>
</gene>
<name>A0A2G5SKP7_9PELO</name>
<dbReference type="Proteomes" id="UP000230233">
    <property type="component" value="Chromosome X"/>
</dbReference>
<sequence>MQRVPKNQDLADHKELERKIDEEVAKNVREILEKAQLRPVDEPRAGRSTKRRRENTDKNGDTSSTQSESSSSQAAGCSFVDSESRNDSETPAFSDDDGDSYNGEDYPSFMEVDIGDEYYDMGCAMDLFGDKENVERKEMSPTTASGPPAQEPKKRKNSKPKKAPCPHCGRELSSATAVKRHLNSCKVLKMGSFQAESPAQGKKKRRTPKWKPEKVPCPKCGKVMYSKHTLKPHLEICKAASFPISHN</sequence>
<keyword evidence="3" id="KW-1185">Reference proteome</keyword>